<dbReference type="GO" id="GO:0004252">
    <property type="term" value="F:serine-type endopeptidase activity"/>
    <property type="evidence" value="ECO:0007669"/>
    <property type="project" value="InterPro"/>
</dbReference>
<dbReference type="PRINTS" id="PR00834">
    <property type="entry name" value="PROTEASES2C"/>
</dbReference>
<dbReference type="PROSITE" id="PS50106">
    <property type="entry name" value="PDZ"/>
    <property type="match status" value="1"/>
</dbReference>
<name>A0A974XGZ7_9FIRM</name>
<feature type="domain" description="PDZ" evidence="5">
    <location>
        <begin position="295"/>
        <end position="366"/>
    </location>
</feature>
<keyword evidence="3" id="KW-0378">Hydrolase</keyword>
<evidence type="ECO:0000259" key="5">
    <source>
        <dbReference type="PROSITE" id="PS50106"/>
    </source>
</evidence>
<dbReference type="PANTHER" id="PTHR22939">
    <property type="entry name" value="SERINE PROTEASE FAMILY S1C HTRA-RELATED"/>
    <property type="match status" value="1"/>
</dbReference>
<reference evidence="6" key="1">
    <citation type="submission" date="2021-03" db="EMBL/GenBank/DDBJ databases">
        <title>Alkalibacter marinus sp. nov., isolated from tidal flat sediment.</title>
        <authorList>
            <person name="Namirimu T."/>
            <person name="Yang J.-A."/>
            <person name="Yang S.-H."/>
            <person name="Kim Y.-J."/>
            <person name="Kwon K.K."/>
        </authorList>
    </citation>
    <scope>NUCLEOTIDE SEQUENCE</scope>
    <source>
        <strain evidence="6">ES005</strain>
    </source>
</reference>
<accession>A0A974XGZ7</accession>
<dbReference type="KEGG" id="alka:J0B03_07870"/>
<proteinExistence type="inferred from homology"/>
<dbReference type="Gene3D" id="2.40.10.120">
    <property type="match status" value="1"/>
</dbReference>
<dbReference type="Pfam" id="PF13180">
    <property type="entry name" value="PDZ_2"/>
    <property type="match status" value="1"/>
</dbReference>
<keyword evidence="4" id="KW-0812">Transmembrane</keyword>
<evidence type="ECO:0000256" key="3">
    <source>
        <dbReference type="ARBA" id="ARBA00022801"/>
    </source>
</evidence>
<feature type="transmembrane region" description="Helical" evidence="4">
    <location>
        <begin position="20"/>
        <end position="43"/>
    </location>
</feature>
<dbReference type="SUPFAM" id="SSF50494">
    <property type="entry name" value="Trypsin-like serine proteases"/>
    <property type="match status" value="1"/>
</dbReference>
<keyword evidence="2" id="KW-0645">Protease</keyword>
<keyword evidence="7" id="KW-1185">Reference proteome</keyword>
<evidence type="ECO:0000313" key="6">
    <source>
        <dbReference type="EMBL" id="QSX09692.1"/>
    </source>
</evidence>
<organism evidence="6 7">
    <name type="scientific">Alkalibacter rhizosphaerae</name>
    <dbReference type="NCBI Taxonomy" id="2815577"/>
    <lineage>
        <taxon>Bacteria</taxon>
        <taxon>Bacillati</taxon>
        <taxon>Bacillota</taxon>
        <taxon>Clostridia</taxon>
        <taxon>Eubacteriales</taxon>
        <taxon>Eubacteriaceae</taxon>
        <taxon>Alkalibacter</taxon>
    </lineage>
</organism>
<dbReference type="Pfam" id="PF13365">
    <property type="entry name" value="Trypsin_2"/>
    <property type="match status" value="1"/>
</dbReference>
<dbReference type="InterPro" id="IPR009003">
    <property type="entry name" value="Peptidase_S1_PA"/>
</dbReference>
<evidence type="ECO:0000256" key="2">
    <source>
        <dbReference type="ARBA" id="ARBA00022670"/>
    </source>
</evidence>
<dbReference type="GO" id="GO:0006508">
    <property type="term" value="P:proteolysis"/>
    <property type="evidence" value="ECO:0007669"/>
    <property type="project" value="UniProtKB-KW"/>
</dbReference>
<dbReference type="Proteomes" id="UP000663499">
    <property type="component" value="Chromosome"/>
</dbReference>
<dbReference type="Gene3D" id="2.30.42.10">
    <property type="match status" value="1"/>
</dbReference>
<comment type="similarity">
    <text evidence="1">Belongs to the peptidase S1C family.</text>
</comment>
<dbReference type="InterPro" id="IPR001478">
    <property type="entry name" value="PDZ"/>
</dbReference>
<dbReference type="SUPFAM" id="SSF50156">
    <property type="entry name" value="PDZ domain-like"/>
    <property type="match status" value="1"/>
</dbReference>
<evidence type="ECO:0000313" key="7">
    <source>
        <dbReference type="Proteomes" id="UP000663499"/>
    </source>
</evidence>
<evidence type="ECO:0000256" key="1">
    <source>
        <dbReference type="ARBA" id="ARBA00010541"/>
    </source>
</evidence>
<keyword evidence="4" id="KW-0472">Membrane</keyword>
<dbReference type="AlphaFoldDB" id="A0A974XGZ7"/>
<keyword evidence="4" id="KW-1133">Transmembrane helix</keyword>
<sequence>MDSDERYRPRPKKERRGWKYFAAGLAGAILGSIIMGTVAFSYLKDWTDDFNTVNGDGNVVQQVLNIKENAPTTVEAVAELVTPAVVGITTVEVQQGFWQQPVEQTGVGSGVIVTKDGYILTNQHVVTDNPKSITVSLKDGRIVEGQKIWSDAALDLAVVKIDATNLPTANLGDSDKINVGELAVAIGNPLGLTFERTVTSGIISALNRSIMVGPSSIAEDLIQTDASINSGNSGGPLLNKRGEVIGINTYKIDTGEGMGFAIPINIAKPIIDQIVKDGSFQPIVMGVSCLDREIVRFYGNSDIELKEGILIMEVQAGSGAQRGGLRTDDIILEVDGVQVNTMLKLREILYAKSPGQMVKVTYQRNGQTHETEVELSLAE</sequence>
<gene>
    <name evidence="6" type="ORF">J0B03_07870</name>
</gene>
<dbReference type="EMBL" id="CP071444">
    <property type="protein sequence ID" value="QSX09692.1"/>
    <property type="molecule type" value="Genomic_DNA"/>
</dbReference>
<evidence type="ECO:0000256" key="4">
    <source>
        <dbReference type="SAM" id="Phobius"/>
    </source>
</evidence>
<protein>
    <submittedName>
        <fullName evidence="6">Trypsin-like peptidase domain-containing protein</fullName>
    </submittedName>
</protein>
<dbReference type="SMART" id="SM00228">
    <property type="entry name" value="PDZ"/>
    <property type="match status" value="1"/>
</dbReference>
<dbReference type="InterPro" id="IPR036034">
    <property type="entry name" value="PDZ_sf"/>
</dbReference>
<dbReference type="InterPro" id="IPR001940">
    <property type="entry name" value="Peptidase_S1C"/>
</dbReference>
<dbReference type="PANTHER" id="PTHR22939:SF129">
    <property type="entry name" value="SERINE PROTEASE HTRA2, MITOCHONDRIAL"/>
    <property type="match status" value="1"/>
</dbReference>